<keyword evidence="9 18" id="KW-0808">Transferase</keyword>
<proteinExistence type="inferred from homology"/>
<dbReference type="Gene3D" id="1.20.120.1760">
    <property type="match status" value="1"/>
</dbReference>
<keyword evidence="15" id="KW-1208">Phospholipid metabolism</keyword>
<feature type="transmembrane region" description="Helical" evidence="19">
    <location>
        <begin position="140"/>
        <end position="166"/>
    </location>
</feature>
<organism evidence="20 21">
    <name type="scientific">Aminithiophilus ramosus</name>
    <dbReference type="NCBI Taxonomy" id="3029084"/>
    <lineage>
        <taxon>Bacteria</taxon>
        <taxon>Thermotogati</taxon>
        <taxon>Synergistota</taxon>
        <taxon>Synergistia</taxon>
        <taxon>Synergistales</taxon>
        <taxon>Aminithiophilaceae</taxon>
        <taxon>Aminithiophilus</taxon>
    </lineage>
</organism>
<sequence length="191" mass="20117">MSAWNLPNMLSLSRVFLAPLVMLFLTLRGQFGNVFGQPVGDVLAGLVFLLAALTDTADGYIARKKGIVTNLGKFIDPLADKILVTAALIALVELHRLSAWMVVVIVAREFIVTGLRMVAAAEGIVIAASKGGKAKTVSQIVAIGLLIFNLPGGTVAMWVAMILTVWSGMDYLLKCKDMLAGSGKTSGGTPS</sequence>
<dbReference type="PANTHER" id="PTHR14269:SF62">
    <property type="entry name" value="CDP-DIACYLGLYCEROL--GLYCEROL-3-PHOSPHATE 3-PHOSPHATIDYLTRANSFERASE 1, CHLOROPLASTIC"/>
    <property type="match status" value="1"/>
</dbReference>
<evidence type="ECO:0000256" key="8">
    <source>
        <dbReference type="ARBA" id="ARBA00022516"/>
    </source>
</evidence>
<dbReference type="InterPro" id="IPR000462">
    <property type="entry name" value="CDP-OH_P_trans"/>
</dbReference>
<dbReference type="EMBL" id="CP072943">
    <property type="protein sequence ID" value="QTX33156.1"/>
    <property type="molecule type" value="Genomic_DNA"/>
</dbReference>
<dbReference type="GO" id="GO:0005886">
    <property type="term" value="C:plasma membrane"/>
    <property type="evidence" value="ECO:0007669"/>
    <property type="project" value="UniProtKB-SubCell"/>
</dbReference>
<evidence type="ECO:0000256" key="3">
    <source>
        <dbReference type="ARBA" id="ARBA00005042"/>
    </source>
</evidence>
<keyword evidence="12" id="KW-0443">Lipid metabolism</keyword>
<evidence type="ECO:0000256" key="19">
    <source>
        <dbReference type="SAM" id="Phobius"/>
    </source>
</evidence>
<dbReference type="PANTHER" id="PTHR14269">
    <property type="entry name" value="CDP-DIACYLGLYCEROL--GLYCEROL-3-PHOSPHATE 3-PHOSPHATIDYLTRANSFERASE-RELATED"/>
    <property type="match status" value="1"/>
</dbReference>
<keyword evidence="10 19" id="KW-0812">Transmembrane</keyword>
<accession>A0A9Q7ASH9</accession>
<dbReference type="FunFam" id="1.20.120.1760:FF:000004">
    <property type="entry name" value="CDP-diacylglycerol--glycerol-3-phosphate 3-phosphatidyltransferase"/>
    <property type="match status" value="1"/>
</dbReference>
<dbReference type="KEGG" id="aram:KAR29_04450"/>
<evidence type="ECO:0000256" key="5">
    <source>
        <dbReference type="ARBA" id="ARBA00013170"/>
    </source>
</evidence>
<evidence type="ECO:0000256" key="9">
    <source>
        <dbReference type="ARBA" id="ARBA00022679"/>
    </source>
</evidence>
<evidence type="ECO:0000256" key="1">
    <source>
        <dbReference type="ARBA" id="ARBA00003973"/>
    </source>
</evidence>
<comment type="subcellular location">
    <subcellularLocation>
        <location evidence="2">Cell membrane</location>
        <topology evidence="2">Multi-pass membrane protein</topology>
    </subcellularLocation>
</comment>
<evidence type="ECO:0000256" key="10">
    <source>
        <dbReference type="ARBA" id="ARBA00022692"/>
    </source>
</evidence>
<evidence type="ECO:0000256" key="16">
    <source>
        <dbReference type="ARBA" id="ARBA00048586"/>
    </source>
</evidence>
<evidence type="ECO:0000256" key="12">
    <source>
        <dbReference type="ARBA" id="ARBA00023098"/>
    </source>
</evidence>
<dbReference type="Pfam" id="PF01066">
    <property type="entry name" value="CDP-OH_P_transf"/>
    <property type="match status" value="1"/>
</dbReference>
<dbReference type="GO" id="GO:0046474">
    <property type="term" value="P:glycerophospholipid biosynthetic process"/>
    <property type="evidence" value="ECO:0007669"/>
    <property type="project" value="TreeGrafter"/>
</dbReference>
<comment type="function">
    <text evidence="1">This protein catalyzes the committed step to the synthesis of the acidic phospholipids.</text>
</comment>
<protein>
    <recommendedName>
        <fullName evidence="6 17">CDP-diacylglycerol--glycerol-3-phosphate 3-phosphatidyltransferase</fullName>
        <ecNumber evidence="5 17">2.7.8.5</ecNumber>
    </recommendedName>
</protein>
<dbReference type="RefSeq" id="WP_274374431.1">
    <property type="nucleotide sequence ID" value="NZ_CP072943.1"/>
</dbReference>
<gene>
    <name evidence="20" type="primary">pgsA</name>
    <name evidence="20" type="ORF">KAR29_04450</name>
</gene>
<evidence type="ECO:0000256" key="14">
    <source>
        <dbReference type="ARBA" id="ARBA00023209"/>
    </source>
</evidence>
<dbReference type="NCBIfam" id="TIGR00560">
    <property type="entry name" value="pgsA"/>
    <property type="match status" value="1"/>
</dbReference>
<comment type="similarity">
    <text evidence="4 18">Belongs to the CDP-alcohol phosphatidyltransferase class-I family.</text>
</comment>
<evidence type="ECO:0000256" key="17">
    <source>
        <dbReference type="NCBIfam" id="TIGR00560"/>
    </source>
</evidence>
<comment type="pathway">
    <text evidence="3">Phospholipid metabolism; phosphatidylglycerol biosynthesis; phosphatidylglycerol from CDP-diacylglycerol: step 1/2.</text>
</comment>
<keyword evidence="7" id="KW-1003">Cell membrane</keyword>
<dbReference type="InterPro" id="IPR004570">
    <property type="entry name" value="Phosphatidylglycerol_P_synth"/>
</dbReference>
<evidence type="ECO:0000256" key="7">
    <source>
        <dbReference type="ARBA" id="ARBA00022475"/>
    </source>
</evidence>
<evidence type="ECO:0000256" key="4">
    <source>
        <dbReference type="ARBA" id="ARBA00010441"/>
    </source>
</evidence>
<dbReference type="EC" id="2.7.8.5" evidence="5 17"/>
<evidence type="ECO:0000313" key="20">
    <source>
        <dbReference type="EMBL" id="QTX33156.1"/>
    </source>
</evidence>
<dbReference type="Proteomes" id="UP000671879">
    <property type="component" value="Chromosome"/>
</dbReference>
<dbReference type="InterPro" id="IPR048254">
    <property type="entry name" value="CDP_ALCOHOL_P_TRANSF_CS"/>
</dbReference>
<keyword evidence="8" id="KW-0444">Lipid biosynthesis</keyword>
<evidence type="ECO:0000256" key="6">
    <source>
        <dbReference type="ARBA" id="ARBA00014944"/>
    </source>
</evidence>
<evidence type="ECO:0000256" key="13">
    <source>
        <dbReference type="ARBA" id="ARBA00023136"/>
    </source>
</evidence>
<feature type="transmembrane region" description="Helical" evidence="19">
    <location>
        <begin position="42"/>
        <end position="61"/>
    </location>
</feature>
<dbReference type="GO" id="GO:0008444">
    <property type="term" value="F:CDP-diacylglycerol-glycerol-3-phosphate 3-phosphatidyltransferase activity"/>
    <property type="evidence" value="ECO:0007669"/>
    <property type="project" value="UniProtKB-UniRule"/>
</dbReference>
<evidence type="ECO:0000313" key="21">
    <source>
        <dbReference type="Proteomes" id="UP000671879"/>
    </source>
</evidence>
<dbReference type="PROSITE" id="PS00379">
    <property type="entry name" value="CDP_ALCOHOL_P_TRANSF"/>
    <property type="match status" value="1"/>
</dbReference>
<reference evidence="21" key="1">
    <citation type="submission" date="2021-04" db="EMBL/GenBank/DDBJ databases">
        <title>A novel Synergistetes isolate from a pyrite-forming mixed culture.</title>
        <authorList>
            <person name="Bunk B."/>
            <person name="Sproer C."/>
            <person name="Spring S."/>
            <person name="Pester M."/>
        </authorList>
    </citation>
    <scope>NUCLEOTIDE SEQUENCE [LARGE SCALE GENOMIC DNA]</scope>
    <source>
        <strain evidence="21">J.5.4.2-T.3.5.2</strain>
    </source>
</reference>
<dbReference type="AlphaFoldDB" id="A0A9Q7ASH9"/>
<comment type="catalytic activity">
    <reaction evidence="16">
        <text>a CDP-1,2-diacyl-sn-glycerol + sn-glycerol 3-phosphate = a 1,2-diacyl-sn-glycero-3-phospho-(1'-sn-glycero-3'-phosphate) + CMP + H(+)</text>
        <dbReference type="Rhea" id="RHEA:12593"/>
        <dbReference type="ChEBI" id="CHEBI:15378"/>
        <dbReference type="ChEBI" id="CHEBI:57597"/>
        <dbReference type="ChEBI" id="CHEBI:58332"/>
        <dbReference type="ChEBI" id="CHEBI:60110"/>
        <dbReference type="ChEBI" id="CHEBI:60377"/>
        <dbReference type="EC" id="2.7.8.5"/>
    </reaction>
</comment>
<dbReference type="InterPro" id="IPR043130">
    <property type="entry name" value="CDP-OH_PTrfase_TM_dom"/>
</dbReference>
<evidence type="ECO:0000256" key="11">
    <source>
        <dbReference type="ARBA" id="ARBA00022989"/>
    </source>
</evidence>
<keyword evidence="21" id="KW-1185">Reference proteome</keyword>
<dbReference type="PIRSF" id="PIRSF000847">
    <property type="entry name" value="Phos_ph_gly_syn"/>
    <property type="match status" value="1"/>
</dbReference>
<name>A0A9Q7ASH9_9BACT</name>
<keyword evidence="14" id="KW-0594">Phospholipid biosynthesis</keyword>
<keyword evidence="11 19" id="KW-1133">Transmembrane helix</keyword>
<evidence type="ECO:0000256" key="2">
    <source>
        <dbReference type="ARBA" id="ARBA00004651"/>
    </source>
</evidence>
<evidence type="ECO:0000256" key="18">
    <source>
        <dbReference type="RuleBase" id="RU003750"/>
    </source>
</evidence>
<keyword evidence="13 19" id="KW-0472">Membrane</keyword>
<dbReference type="InterPro" id="IPR050324">
    <property type="entry name" value="CDP-alcohol_PTase-I"/>
</dbReference>
<evidence type="ECO:0000256" key="15">
    <source>
        <dbReference type="ARBA" id="ARBA00023264"/>
    </source>
</evidence>